<feature type="compositionally biased region" description="Acidic residues" evidence="1">
    <location>
        <begin position="781"/>
        <end position="803"/>
    </location>
</feature>
<sequence length="1581" mass="165741">MAPVASSPPLPTNASGRTHGRSSPNPSGSSHAHLVTLPIHNPTLAPPLQTVSSSRLALYGLPGVTTSTQSLNANASVPAVSPGPATTSLEPLAPHLASAEAHLGRMTLTAPDNMMRRRAQEKEKERRARKIVKKQERAREAMVALSGSASHGHRPLPILTVPASAPGRAPRSRPVTPQDHGSSSSGGEARRARNGRSPNRSTRERATSAPRAPEAISQDVAAQVQTSAPSARQSRTRAHDRDQPRTTHSRSSTGVLAIATGESLEASSSGGAALALDPPSRPASASSAPRAVENTNVNVPRMNPSGGRQRSVTPSIRSNPAAPPPIEAEPAPPPFPEGSTRPPSPPRAPPTEAGEFWTSDDERTWADYRRRVPDSPPPAFLSEASESDSEEQAEQAISSASAPAHSPADGDHSDDSSEGSVDVTLRSPMSEDRRAWEDDVQRGLSFEQRVQRLEARRRRADNLAGTAIEIHEGDRRVSGDAGSPLLVQSQPEPSLATPVEAAASVRAEVSILQTPGATSSLPSAVALAPSPTPSAAIPATQLPSPSANMRPTDPSALVMPPQVGLSQNRALAQLSLPRPAGEHSKQPKKRPSAARPGPGREPSTSSLAPTAVRPRPTSDSYSRFRDDASAAADRRRLAWGFAPGRQMEIVTAPARRSEADLPALDPHIPTAAIGSNVPSTMPGAFLDADDHGTADDSDPSSSSEAEWAAETAAFEALRRAAETTAAVQDSEEDSDGSGEEYAHHPALLRSPMTRLEDALPKAPPPLALGRTRGGGVAYDASDSDDSLGEDDESESEDSGSEDDGLVRVVNPRWALPSQEPAQADRALYTSASAADRAAPEHHVDRVKGEQDATAVRSPTSRAQKAAQKQRRGPRKAAAAASRASSSAPDLVLPAQSSLADAAGPAELGSAYRRGGEDDSAPVRTVSRPSLDSAHTFVDRRPSTTSLKTTSGSSIWHGRLPGAPIPPSRQAETTDRLKDLFGVPLSPSSPTLPDRAYLDTVKQTELPPRLLPSQSSSADRHATPSNSVAQTDEQQLRRDTLLDIARLQGVAPQGSSLAALERLLANSLRSEPVDASNAVPIPGARLSRQGAITSSRRSSRPPPPVPPRTNVPLITAASIARSGSFINPRSSFAPLPRQTRLPTITDATRHFPRTTGDGGSAAGDEEIDAQAGSERRPPALPPRIPVAGGRVSAMLERFEGPQRTGAAAQSSPGPHREVAMDGVEAPSGSSARTSTRPFSPPLIDLSIPDSGPPSTPQRRRPPPPPPTLAEAAGSASHQSSPAPPLPPRIAETLVSNPEAPALPRSTSYPHLFHTDSPQDRARRSALDALIRNEVAEERPVTAPTTPGASGSSRLAQRPPPSLPGDSPSRPLHSGERRPLPVTPGPPGSAVVQVLPVSSTRRDSDTPSSAQPPASAAVGPSVAPANGVTSETGQRYITDLDIVASRLEADPSSSHFDDIALLQDFLGPALPSSLSPAELSSIPLGIVEVEKRRVTKEGKTKTKLACLGVRVDRCGICLGQFKEGQGAYVLGGCLHVFHGRAEAEGGPASVGLPSPDCAREWFRRSRVCPMCRVPALEEDRARV</sequence>
<name>A0A316UEW8_9BASI</name>
<feature type="region of interest" description="Disordered" evidence="1">
    <location>
        <begin position="474"/>
        <end position="494"/>
    </location>
</feature>
<feature type="compositionally biased region" description="Polar residues" evidence="1">
    <location>
        <begin position="12"/>
        <end position="30"/>
    </location>
</feature>
<dbReference type="EMBL" id="KZ819322">
    <property type="protein sequence ID" value="PWN23454.1"/>
    <property type="molecule type" value="Genomic_DNA"/>
</dbReference>
<feature type="compositionally biased region" description="Low complexity" evidence="1">
    <location>
        <begin position="942"/>
        <end position="953"/>
    </location>
</feature>
<feature type="compositionally biased region" description="Basic and acidic residues" evidence="1">
    <location>
        <begin position="837"/>
        <end position="850"/>
    </location>
</feature>
<feature type="compositionally biased region" description="Low complexity" evidence="1">
    <location>
        <begin position="875"/>
        <end position="887"/>
    </location>
</feature>
<dbReference type="Proteomes" id="UP000245942">
    <property type="component" value="Unassembled WGS sequence"/>
</dbReference>
<feature type="region of interest" description="Disordered" evidence="1">
    <location>
        <begin position="577"/>
        <end position="629"/>
    </location>
</feature>
<feature type="compositionally biased region" description="Polar residues" evidence="1">
    <location>
        <begin position="1022"/>
        <end position="1032"/>
    </location>
</feature>
<reference evidence="2 3" key="1">
    <citation type="journal article" date="2018" name="Mol. Biol. Evol.">
        <title>Broad Genomic Sampling Reveals a Smut Pathogenic Ancestry of the Fungal Clade Ustilaginomycotina.</title>
        <authorList>
            <person name="Kijpornyongpan T."/>
            <person name="Mondo S.J."/>
            <person name="Barry K."/>
            <person name="Sandor L."/>
            <person name="Lee J."/>
            <person name="Lipzen A."/>
            <person name="Pangilinan J."/>
            <person name="LaButti K."/>
            <person name="Hainaut M."/>
            <person name="Henrissat B."/>
            <person name="Grigoriev I.V."/>
            <person name="Spatafora J.W."/>
            <person name="Aime M.C."/>
        </authorList>
    </citation>
    <scope>NUCLEOTIDE SEQUENCE [LARGE SCALE GENOMIC DNA]</scope>
    <source>
        <strain evidence="2 3">MCA 4718</strain>
    </source>
</reference>
<proteinExistence type="predicted"/>
<feature type="compositionally biased region" description="Basic and acidic residues" evidence="1">
    <location>
        <begin position="429"/>
        <end position="441"/>
    </location>
</feature>
<feature type="compositionally biased region" description="Pro residues" evidence="1">
    <location>
        <begin position="1099"/>
        <end position="1108"/>
    </location>
</feature>
<accession>A0A316UEW8</accession>
<evidence type="ECO:0000313" key="2">
    <source>
        <dbReference type="EMBL" id="PWN23454.1"/>
    </source>
</evidence>
<dbReference type="STRING" id="1684307.A0A316UEW8"/>
<feature type="compositionally biased region" description="Low complexity" evidence="1">
    <location>
        <begin position="517"/>
        <end position="540"/>
    </location>
</feature>
<evidence type="ECO:0000256" key="1">
    <source>
        <dbReference type="SAM" id="MobiDB-lite"/>
    </source>
</evidence>
<keyword evidence="3" id="KW-1185">Reference proteome</keyword>
<feature type="compositionally biased region" description="Pro residues" evidence="1">
    <location>
        <begin position="321"/>
        <end position="349"/>
    </location>
</feature>
<dbReference type="InterPro" id="IPR013083">
    <property type="entry name" value="Znf_RING/FYVE/PHD"/>
</dbReference>
<feature type="compositionally biased region" description="Basic and acidic residues" evidence="1">
    <location>
        <begin position="1311"/>
        <end position="1324"/>
    </location>
</feature>
<feature type="region of interest" description="Disordered" evidence="1">
    <location>
        <begin position="1146"/>
        <end position="1185"/>
    </location>
</feature>
<feature type="region of interest" description="Disordered" evidence="1">
    <location>
        <begin position="681"/>
        <end position="972"/>
    </location>
</feature>
<feature type="compositionally biased region" description="Low complexity" evidence="1">
    <location>
        <begin position="699"/>
        <end position="715"/>
    </location>
</feature>
<feature type="region of interest" description="Disordered" evidence="1">
    <location>
        <begin position="516"/>
        <end position="560"/>
    </location>
</feature>
<feature type="compositionally biased region" description="Polar residues" evidence="1">
    <location>
        <begin position="1226"/>
        <end position="1236"/>
    </location>
</feature>
<feature type="compositionally biased region" description="Basic and acidic residues" evidence="1">
    <location>
        <begin position="114"/>
        <end position="126"/>
    </location>
</feature>
<feature type="compositionally biased region" description="Low complexity" evidence="1">
    <location>
        <begin position="1005"/>
        <end position="1016"/>
    </location>
</feature>
<gene>
    <name evidence="2" type="ORF">BCV69DRAFT_310909</name>
</gene>
<dbReference type="GeneID" id="37016558"/>
<feature type="compositionally biased region" description="Low complexity" evidence="1">
    <location>
        <begin position="261"/>
        <end position="291"/>
    </location>
</feature>
<feature type="compositionally biased region" description="Polar residues" evidence="1">
    <location>
        <begin position="1341"/>
        <end position="1353"/>
    </location>
</feature>
<feature type="compositionally biased region" description="Pro residues" evidence="1">
    <location>
        <begin position="1"/>
        <end position="11"/>
    </location>
</feature>
<feature type="compositionally biased region" description="Polar residues" evidence="1">
    <location>
        <begin position="223"/>
        <end position="233"/>
    </location>
</feature>
<evidence type="ECO:0000313" key="3">
    <source>
        <dbReference type="Proteomes" id="UP000245942"/>
    </source>
</evidence>
<feature type="compositionally biased region" description="Low complexity" evidence="1">
    <location>
        <begin position="394"/>
        <end position="407"/>
    </location>
</feature>
<dbReference type="Gene3D" id="3.30.40.10">
    <property type="entry name" value="Zinc/RING finger domain, C3HC4 (zinc finger)"/>
    <property type="match status" value="1"/>
</dbReference>
<feature type="compositionally biased region" description="Low complexity" evidence="1">
    <location>
        <begin position="1404"/>
        <end position="1423"/>
    </location>
</feature>
<feature type="compositionally biased region" description="Acidic residues" evidence="1">
    <location>
        <begin position="729"/>
        <end position="738"/>
    </location>
</feature>
<dbReference type="RefSeq" id="XP_025350614.1">
    <property type="nucleotide sequence ID" value="XM_025494824.1"/>
</dbReference>
<organism evidence="2 3">
    <name type="scientific">Pseudomicrostroma glucosiphilum</name>
    <dbReference type="NCBI Taxonomy" id="1684307"/>
    <lineage>
        <taxon>Eukaryota</taxon>
        <taxon>Fungi</taxon>
        <taxon>Dikarya</taxon>
        <taxon>Basidiomycota</taxon>
        <taxon>Ustilaginomycotina</taxon>
        <taxon>Exobasidiomycetes</taxon>
        <taxon>Microstromatales</taxon>
        <taxon>Microstromatales incertae sedis</taxon>
        <taxon>Pseudomicrostroma</taxon>
    </lineage>
</organism>
<feature type="compositionally biased region" description="Polar residues" evidence="1">
    <location>
        <begin position="306"/>
        <end position="318"/>
    </location>
</feature>
<feature type="region of interest" description="Disordered" evidence="1">
    <location>
        <begin position="1"/>
        <end position="47"/>
    </location>
</feature>
<feature type="region of interest" description="Disordered" evidence="1">
    <location>
        <begin position="1069"/>
        <end position="1109"/>
    </location>
</feature>
<feature type="region of interest" description="Disordered" evidence="1">
    <location>
        <begin position="106"/>
        <end position="443"/>
    </location>
</feature>
<feature type="compositionally biased region" description="Basic and acidic residues" evidence="1">
    <location>
        <begin position="360"/>
        <end position="373"/>
    </location>
</feature>
<dbReference type="OrthoDB" id="8062037at2759"/>
<protein>
    <submittedName>
        <fullName evidence="2">Uncharacterized protein</fullName>
    </submittedName>
</protein>
<feature type="region of interest" description="Disordered" evidence="1">
    <location>
        <begin position="1199"/>
        <end position="1428"/>
    </location>
</feature>
<dbReference type="SUPFAM" id="SSF57850">
    <property type="entry name" value="RING/U-box"/>
    <property type="match status" value="1"/>
</dbReference>
<feature type="region of interest" description="Disordered" evidence="1">
    <location>
        <begin position="1004"/>
        <end position="1033"/>
    </location>
</feature>